<sequence>MTQARRSAWALEPSSAPATDARVTVERAAALANDYINKALLSARRPNAAVAAAQRTTAPDEGGAATATAATPKAHRRLLFEARPADSVPS</sequence>
<comment type="caution">
    <text evidence="2">The sequence shown here is derived from an EMBL/GenBank/DDBJ whole genome shotgun (WGS) entry which is preliminary data.</text>
</comment>
<evidence type="ECO:0000256" key="1">
    <source>
        <dbReference type="SAM" id="MobiDB-lite"/>
    </source>
</evidence>
<dbReference type="EMBL" id="JBGBPQ010000013">
    <property type="protein sequence ID" value="KAL1511810.1"/>
    <property type="molecule type" value="Genomic_DNA"/>
</dbReference>
<accession>A0AB34J4X0</accession>
<dbReference type="Proteomes" id="UP001515480">
    <property type="component" value="Unassembled WGS sequence"/>
</dbReference>
<dbReference type="AlphaFoldDB" id="A0AB34J4X0"/>
<proteinExistence type="predicted"/>
<gene>
    <name evidence="2" type="ORF">AB1Y20_005096</name>
</gene>
<reference evidence="2 3" key="1">
    <citation type="journal article" date="2024" name="Science">
        <title>Giant polyketide synthase enzymes in the biosynthesis of giant marine polyether toxins.</title>
        <authorList>
            <person name="Fallon T.R."/>
            <person name="Shende V.V."/>
            <person name="Wierzbicki I.H."/>
            <person name="Pendleton A.L."/>
            <person name="Watervoot N.F."/>
            <person name="Auber R.P."/>
            <person name="Gonzalez D.J."/>
            <person name="Wisecaver J.H."/>
            <person name="Moore B.S."/>
        </authorList>
    </citation>
    <scope>NUCLEOTIDE SEQUENCE [LARGE SCALE GENOMIC DNA]</scope>
    <source>
        <strain evidence="2 3">12B1</strain>
    </source>
</reference>
<evidence type="ECO:0000313" key="2">
    <source>
        <dbReference type="EMBL" id="KAL1511810.1"/>
    </source>
</evidence>
<name>A0AB34J4X0_PRYPA</name>
<feature type="region of interest" description="Disordered" evidence="1">
    <location>
        <begin position="1"/>
        <end position="20"/>
    </location>
</feature>
<keyword evidence="3" id="KW-1185">Reference proteome</keyword>
<organism evidence="2 3">
    <name type="scientific">Prymnesium parvum</name>
    <name type="common">Toxic golden alga</name>
    <dbReference type="NCBI Taxonomy" id="97485"/>
    <lineage>
        <taxon>Eukaryota</taxon>
        <taxon>Haptista</taxon>
        <taxon>Haptophyta</taxon>
        <taxon>Prymnesiophyceae</taxon>
        <taxon>Prymnesiales</taxon>
        <taxon>Prymnesiaceae</taxon>
        <taxon>Prymnesium</taxon>
    </lineage>
</organism>
<evidence type="ECO:0000313" key="3">
    <source>
        <dbReference type="Proteomes" id="UP001515480"/>
    </source>
</evidence>
<protein>
    <submittedName>
        <fullName evidence="2">Uncharacterized protein</fullName>
    </submittedName>
</protein>